<dbReference type="InterPro" id="IPR016187">
    <property type="entry name" value="CTDL_fold"/>
</dbReference>
<feature type="domain" description="C-type lectin" evidence="1">
    <location>
        <begin position="38"/>
        <end position="160"/>
    </location>
</feature>
<dbReference type="Gene3D" id="3.10.100.10">
    <property type="entry name" value="Mannose-Binding Protein A, subunit A"/>
    <property type="match status" value="1"/>
</dbReference>
<keyword evidence="3" id="KW-1185">Reference proteome</keyword>
<dbReference type="InterPro" id="IPR016186">
    <property type="entry name" value="C-type_lectin-like/link_sf"/>
</dbReference>
<dbReference type="SMART" id="SM00034">
    <property type="entry name" value="CLECT"/>
    <property type="match status" value="1"/>
</dbReference>
<dbReference type="PANTHER" id="PTHR22803">
    <property type="entry name" value="MANNOSE, PHOSPHOLIPASE, LECTIN RECEPTOR RELATED"/>
    <property type="match status" value="1"/>
</dbReference>
<dbReference type="CDD" id="cd00037">
    <property type="entry name" value="CLECT"/>
    <property type="match status" value="1"/>
</dbReference>
<accession>A0AAE0T2B4</accession>
<evidence type="ECO:0000313" key="3">
    <source>
        <dbReference type="Proteomes" id="UP001195483"/>
    </source>
</evidence>
<sequence>MIILGVAILPELLQRRNSTPITPAPGCPPTYYLYSTECGRFCYRYESSNCKSWTSSRTVCREEGGDLLVPSECYYKFFKDNAQQNEGSCPTQFWLGGSTTSPGTNFISVGGAPISNTFSFWRSGQPDGGGGTENCLEMRKSYSYLMNDVLCKTIQGFICQILL</sequence>
<reference evidence="2" key="2">
    <citation type="journal article" date="2021" name="Genome Biol. Evol.">
        <title>Developing a high-quality reference genome for a parasitic bivalve with doubly uniparental inheritance (Bivalvia: Unionida).</title>
        <authorList>
            <person name="Smith C.H."/>
        </authorList>
    </citation>
    <scope>NUCLEOTIDE SEQUENCE</scope>
    <source>
        <strain evidence="2">CHS0354</strain>
        <tissue evidence="2">Mantle</tissue>
    </source>
</reference>
<name>A0AAE0T2B4_9BIVA</name>
<dbReference type="InterPro" id="IPR050111">
    <property type="entry name" value="C-type_lectin/snaclec_domain"/>
</dbReference>
<dbReference type="InterPro" id="IPR001304">
    <property type="entry name" value="C-type_lectin-like"/>
</dbReference>
<dbReference type="SUPFAM" id="SSF56436">
    <property type="entry name" value="C-type lectin-like"/>
    <property type="match status" value="1"/>
</dbReference>
<comment type="caution">
    <text evidence="2">The sequence shown here is derived from an EMBL/GenBank/DDBJ whole genome shotgun (WGS) entry which is preliminary data.</text>
</comment>
<proteinExistence type="predicted"/>
<evidence type="ECO:0000259" key="1">
    <source>
        <dbReference type="PROSITE" id="PS50041"/>
    </source>
</evidence>
<reference evidence="2" key="1">
    <citation type="journal article" date="2021" name="Genome Biol. Evol.">
        <title>A High-Quality Reference Genome for a Parasitic Bivalve with Doubly Uniparental Inheritance (Bivalvia: Unionida).</title>
        <authorList>
            <person name="Smith C.H."/>
        </authorList>
    </citation>
    <scope>NUCLEOTIDE SEQUENCE</scope>
    <source>
        <strain evidence="2">CHS0354</strain>
    </source>
</reference>
<protein>
    <recommendedName>
        <fullName evidence="1">C-type lectin domain-containing protein</fullName>
    </recommendedName>
</protein>
<dbReference type="Proteomes" id="UP001195483">
    <property type="component" value="Unassembled WGS sequence"/>
</dbReference>
<dbReference type="PROSITE" id="PS50041">
    <property type="entry name" value="C_TYPE_LECTIN_2"/>
    <property type="match status" value="1"/>
</dbReference>
<organism evidence="2 3">
    <name type="scientific">Potamilus streckersoni</name>
    <dbReference type="NCBI Taxonomy" id="2493646"/>
    <lineage>
        <taxon>Eukaryota</taxon>
        <taxon>Metazoa</taxon>
        <taxon>Spiralia</taxon>
        <taxon>Lophotrochozoa</taxon>
        <taxon>Mollusca</taxon>
        <taxon>Bivalvia</taxon>
        <taxon>Autobranchia</taxon>
        <taxon>Heteroconchia</taxon>
        <taxon>Palaeoheterodonta</taxon>
        <taxon>Unionida</taxon>
        <taxon>Unionoidea</taxon>
        <taxon>Unionidae</taxon>
        <taxon>Ambleminae</taxon>
        <taxon>Lampsilini</taxon>
        <taxon>Potamilus</taxon>
    </lineage>
</organism>
<dbReference type="Pfam" id="PF00059">
    <property type="entry name" value="Lectin_C"/>
    <property type="match status" value="1"/>
</dbReference>
<reference evidence="2" key="3">
    <citation type="submission" date="2023-05" db="EMBL/GenBank/DDBJ databases">
        <authorList>
            <person name="Smith C.H."/>
        </authorList>
    </citation>
    <scope>NUCLEOTIDE SEQUENCE</scope>
    <source>
        <strain evidence="2">CHS0354</strain>
        <tissue evidence="2">Mantle</tissue>
    </source>
</reference>
<gene>
    <name evidence="2" type="ORF">CHS0354_003777</name>
</gene>
<evidence type="ECO:0000313" key="2">
    <source>
        <dbReference type="EMBL" id="KAK3602525.1"/>
    </source>
</evidence>
<dbReference type="AlphaFoldDB" id="A0AAE0T2B4"/>
<dbReference type="EMBL" id="JAEAOA010000298">
    <property type="protein sequence ID" value="KAK3602525.1"/>
    <property type="molecule type" value="Genomic_DNA"/>
</dbReference>